<dbReference type="PROSITE" id="PS00417">
    <property type="entry name" value="SYNAPTOBREVIN"/>
    <property type="match status" value="1"/>
</dbReference>
<dbReference type="SUPFAM" id="SSF64356">
    <property type="entry name" value="SNARE-like"/>
    <property type="match status" value="1"/>
</dbReference>
<keyword evidence="4" id="KW-0653">Protein transport</keyword>
<comment type="function">
    <text evidence="7">Involved in the targeting and/or fusion of transport vesicles to their target membrane.</text>
</comment>
<evidence type="ECO:0000259" key="12">
    <source>
        <dbReference type="PROSITE" id="PS50859"/>
    </source>
</evidence>
<evidence type="ECO:0000256" key="5">
    <source>
        <dbReference type="ARBA" id="ARBA00022989"/>
    </source>
</evidence>
<dbReference type="GO" id="GO:0012505">
    <property type="term" value="C:endomembrane system"/>
    <property type="evidence" value="ECO:0007669"/>
    <property type="project" value="UniProtKB-SubCell"/>
</dbReference>
<dbReference type="GO" id="GO:0016020">
    <property type="term" value="C:membrane"/>
    <property type="evidence" value="ECO:0007669"/>
    <property type="project" value="InterPro"/>
</dbReference>
<keyword evidence="5" id="KW-1133">Transmembrane helix</keyword>
<keyword evidence="3" id="KW-0812">Transmembrane</keyword>
<reference evidence="14 16" key="1">
    <citation type="journal article" date="2017" name="Nature">
        <title>The sunflower genome provides insights into oil metabolism, flowering and Asterid evolution.</title>
        <authorList>
            <person name="Badouin H."/>
            <person name="Gouzy J."/>
            <person name="Grassa C.J."/>
            <person name="Murat F."/>
            <person name="Staton S.E."/>
            <person name="Cottret L."/>
            <person name="Lelandais-Briere C."/>
            <person name="Owens G.L."/>
            <person name="Carrere S."/>
            <person name="Mayjonade B."/>
            <person name="Legrand L."/>
            <person name="Gill N."/>
            <person name="Kane N.C."/>
            <person name="Bowers J.E."/>
            <person name="Hubner S."/>
            <person name="Bellec A."/>
            <person name="Berard A."/>
            <person name="Berges H."/>
            <person name="Blanchet N."/>
            <person name="Boniface M.C."/>
            <person name="Brunel D."/>
            <person name="Catrice O."/>
            <person name="Chaidir N."/>
            <person name="Claudel C."/>
            <person name="Donnadieu C."/>
            <person name="Faraut T."/>
            <person name="Fievet G."/>
            <person name="Helmstetter N."/>
            <person name="King M."/>
            <person name="Knapp S.J."/>
            <person name="Lai Z."/>
            <person name="Le Paslier M.C."/>
            <person name="Lippi Y."/>
            <person name="Lorenzon L."/>
            <person name="Mandel J.R."/>
            <person name="Marage G."/>
            <person name="Marchand G."/>
            <person name="Marquand E."/>
            <person name="Bret-Mestries E."/>
            <person name="Morien E."/>
            <person name="Nambeesan S."/>
            <person name="Nguyen T."/>
            <person name="Pegot-Espagnet P."/>
            <person name="Pouilly N."/>
            <person name="Raftis F."/>
            <person name="Sallet E."/>
            <person name="Schiex T."/>
            <person name="Thomas J."/>
            <person name="Vandecasteele C."/>
            <person name="Vares D."/>
            <person name="Vear F."/>
            <person name="Vautrin S."/>
            <person name="Crespi M."/>
            <person name="Mangin B."/>
            <person name="Burke J.M."/>
            <person name="Salse J."/>
            <person name="Munos S."/>
            <person name="Vincourt P."/>
            <person name="Rieseberg L.H."/>
            <person name="Langlade N.B."/>
        </authorList>
    </citation>
    <scope>NUCLEOTIDE SEQUENCE [LARGE SCALE GENOMIC DNA]</scope>
    <source>
        <strain evidence="16">cv. SF193</strain>
        <tissue evidence="14">Leaves</tissue>
    </source>
</reference>
<feature type="region of interest" description="Disordered" evidence="11">
    <location>
        <begin position="531"/>
        <end position="555"/>
    </location>
</feature>
<evidence type="ECO:0000256" key="7">
    <source>
        <dbReference type="ARBA" id="ARBA00037493"/>
    </source>
</evidence>
<keyword evidence="9 10" id="KW-0175">Coiled coil</keyword>
<dbReference type="Proteomes" id="UP000215914">
    <property type="component" value="Chromosome 4"/>
</dbReference>
<reference evidence="15" key="2">
    <citation type="submission" date="2017-02" db="EMBL/GenBank/DDBJ databases">
        <title>Sunflower complete genome.</title>
        <authorList>
            <person name="Langlade N."/>
            <person name="Munos S."/>
        </authorList>
    </citation>
    <scope>NUCLEOTIDE SEQUENCE [LARGE SCALE GENOMIC DNA]</scope>
    <source>
        <tissue evidence="15">Leaves</tissue>
    </source>
</reference>
<dbReference type="InterPro" id="IPR042855">
    <property type="entry name" value="V_SNARE_CC"/>
</dbReference>
<dbReference type="InterPro" id="IPR001388">
    <property type="entry name" value="Synaptobrevin-like"/>
</dbReference>
<evidence type="ECO:0000313" key="15">
    <source>
        <dbReference type="EMBL" id="OTG29415.1"/>
    </source>
</evidence>
<proteinExistence type="inferred from homology"/>
<dbReference type="SMART" id="SM01270">
    <property type="entry name" value="Longin"/>
    <property type="match status" value="1"/>
</dbReference>
<accession>A0A251V1C6</accession>
<dbReference type="CDD" id="cd15843">
    <property type="entry name" value="R-SNARE"/>
    <property type="match status" value="1"/>
</dbReference>
<comment type="subcellular location">
    <subcellularLocation>
        <location evidence="8">Endomembrane system</location>
        <topology evidence="8">Single-pass type IV membrane protein</topology>
    </subcellularLocation>
</comment>
<dbReference type="OrthoDB" id="1749170at2759"/>
<dbReference type="PRINTS" id="PR00219">
    <property type="entry name" value="SYNAPTOBREVN"/>
</dbReference>
<evidence type="ECO:0000256" key="11">
    <source>
        <dbReference type="SAM" id="MobiDB-lite"/>
    </source>
</evidence>
<organism evidence="15 16">
    <name type="scientific">Helianthus annuus</name>
    <name type="common">Common sunflower</name>
    <dbReference type="NCBI Taxonomy" id="4232"/>
    <lineage>
        <taxon>Eukaryota</taxon>
        <taxon>Viridiplantae</taxon>
        <taxon>Streptophyta</taxon>
        <taxon>Embryophyta</taxon>
        <taxon>Tracheophyta</taxon>
        <taxon>Spermatophyta</taxon>
        <taxon>Magnoliopsida</taxon>
        <taxon>eudicotyledons</taxon>
        <taxon>Gunneridae</taxon>
        <taxon>Pentapetalae</taxon>
        <taxon>asterids</taxon>
        <taxon>campanulids</taxon>
        <taxon>Asterales</taxon>
        <taxon>Asteraceae</taxon>
        <taxon>Asteroideae</taxon>
        <taxon>Heliantheae alliance</taxon>
        <taxon>Heliantheae</taxon>
        <taxon>Helianthus</taxon>
    </lineage>
</organism>
<reference evidence="14" key="3">
    <citation type="submission" date="2020-06" db="EMBL/GenBank/DDBJ databases">
        <title>Helianthus annuus Genome sequencing and assembly Release 2.</title>
        <authorList>
            <person name="Gouzy J."/>
            <person name="Langlade N."/>
            <person name="Munos S."/>
        </authorList>
    </citation>
    <scope>NUCLEOTIDE SEQUENCE</scope>
    <source>
        <tissue evidence="14">Leaves</tissue>
    </source>
</reference>
<name>A0A251V1C6_HELAN</name>
<dbReference type="PANTHER" id="PTHR21136:SF203">
    <property type="entry name" value="LONGIN DOMAIN-CONTAINING PROTEIN"/>
    <property type="match status" value="1"/>
</dbReference>
<dbReference type="InterPro" id="IPR011012">
    <property type="entry name" value="Longin-like_dom_sf"/>
</dbReference>
<evidence type="ECO:0000256" key="9">
    <source>
        <dbReference type="PROSITE-ProRule" id="PRU00290"/>
    </source>
</evidence>
<dbReference type="Gene3D" id="1.20.5.110">
    <property type="match status" value="1"/>
</dbReference>
<keyword evidence="6" id="KW-0472">Membrane</keyword>
<feature type="region of interest" description="Disordered" evidence="11">
    <location>
        <begin position="698"/>
        <end position="720"/>
    </location>
</feature>
<feature type="domain" description="V-SNARE coiled-coil homology" evidence="13">
    <location>
        <begin position="130"/>
        <end position="187"/>
    </location>
</feature>
<dbReference type="GO" id="GO:0016192">
    <property type="term" value="P:vesicle-mediated transport"/>
    <property type="evidence" value="ECO:0007669"/>
    <property type="project" value="InterPro"/>
</dbReference>
<dbReference type="FunFam" id="1.20.5.110:FF:000109">
    <property type="entry name" value="Vesicle-associated membrane protein 722"/>
    <property type="match status" value="1"/>
</dbReference>
<dbReference type="Pfam" id="PF13774">
    <property type="entry name" value="Longin"/>
    <property type="match status" value="1"/>
</dbReference>
<evidence type="ECO:0000313" key="14">
    <source>
        <dbReference type="EMBL" id="KAF5811715.1"/>
    </source>
</evidence>
<dbReference type="AlphaFoldDB" id="A0A251V1C6"/>
<feature type="domain" description="Longin" evidence="12">
    <location>
        <begin position="10"/>
        <end position="114"/>
    </location>
</feature>
<dbReference type="EMBL" id="CM007893">
    <property type="protein sequence ID" value="OTG29415.1"/>
    <property type="molecule type" value="Genomic_DNA"/>
</dbReference>
<dbReference type="PROSITE" id="PS50892">
    <property type="entry name" value="V_SNARE"/>
    <property type="match status" value="1"/>
</dbReference>
<keyword evidence="16" id="KW-1185">Reference proteome</keyword>
<dbReference type="PROSITE" id="PS50859">
    <property type="entry name" value="LONGIN"/>
    <property type="match status" value="1"/>
</dbReference>
<evidence type="ECO:0000259" key="13">
    <source>
        <dbReference type="PROSITE" id="PS50892"/>
    </source>
</evidence>
<dbReference type="GO" id="GO:0015031">
    <property type="term" value="P:protein transport"/>
    <property type="evidence" value="ECO:0007669"/>
    <property type="project" value="UniProtKB-KW"/>
</dbReference>
<evidence type="ECO:0000256" key="3">
    <source>
        <dbReference type="ARBA" id="ARBA00022692"/>
    </source>
</evidence>
<dbReference type="InterPro" id="IPR010908">
    <property type="entry name" value="Longin_dom"/>
</dbReference>
<dbReference type="CDD" id="cd14824">
    <property type="entry name" value="Longin"/>
    <property type="match status" value="1"/>
</dbReference>
<dbReference type="STRING" id="4232.A0A251V1C6"/>
<evidence type="ECO:0000256" key="10">
    <source>
        <dbReference type="SAM" id="Coils"/>
    </source>
</evidence>
<evidence type="ECO:0000256" key="1">
    <source>
        <dbReference type="ARBA" id="ARBA00008025"/>
    </source>
</evidence>
<protein>
    <submittedName>
        <fullName evidence="14">Longin domain-containing protein</fullName>
    </submittedName>
    <submittedName>
        <fullName evidence="15">Putative synaptobrevin, Longin-like domain protein</fullName>
    </submittedName>
</protein>
<dbReference type="Pfam" id="PF00957">
    <property type="entry name" value="Synaptobrevin"/>
    <property type="match status" value="1"/>
</dbReference>
<dbReference type="Gramene" id="mRNA:HanXRQr2_Chr04g0184631">
    <property type="protein sequence ID" value="mRNA:HanXRQr2_Chr04g0184631"/>
    <property type="gene ID" value="HanXRQr2_Chr04g0184631"/>
</dbReference>
<evidence type="ECO:0000313" key="16">
    <source>
        <dbReference type="Proteomes" id="UP000215914"/>
    </source>
</evidence>
<feature type="compositionally biased region" description="Basic and acidic residues" evidence="11">
    <location>
        <begin position="710"/>
        <end position="720"/>
    </location>
</feature>
<comment type="similarity">
    <text evidence="1">Belongs to the synaptobrevin family.</text>
</comment>
<dbReference type="EMBL" id="MNCJ02000319">
    <property type="protein sequence ID" value="KAF5811715.1"/>
    <property type="molecule type" value="Genomic_DNA"/>
</dbReference>
<dbReference type="SUPFAM" id="SSF58038">
    <property type="entry name" value="SNARE fusion complex"/>
    <property type="match status" value="1"/>
</dbReference>
<evidence type="ECO:0000256" key="4">
    <source>
        <dbReference type="ARBA" id="ARBA00022927"/>
    </source>
</evidence>
<sequence>MGQQSLIYSFVSRGTVILAEYTDFTGNFTSIASQCLQKLPTTNNKFAYNCDGHTFNYLVEDAFTYCVVAAESAGRQVPMAFLERIKDDFNKKYSGGKADTAVANSLNKDFGPKLKEQMQYYVDHPEEISKLSKVKAQVSEVKGVMMENIEKVLDRGEKIELLVDKTENLRSPKMADQRKLDIEAFHNLVGYLSDPPAEHYEEFNSLIVGLNSCRITHALKANPVICIDMIKDFWLTAKVNRSGAEGSGSIDAKIQGKDIVISEAVVREVLKFDDQPHHPTTFGMVKVMKALRKMSYEGDYPTVLKKLFPPYWRLLVHVLLFCLSENKGGLDQLNQIQASAMVALVNNWDYNFSAFVFDNMKSMLENPKKKIFMLYPRFIQMILDEKYPELVKSANVLNLKSMGPNCFDSMKRNRDSAKRHQFLGKYPLKKHGKFGPVVGQVSAPKPLNATVAVKPDIETENLVTDDEGIESDVDLIESEQAEVPVRELPVMNSENLVVLIESITRSLENPPSVADHTLEEQVQDDTIEDSDLVSRKRQRVEPEPSVAEQVSPTVKTEPEIATTTAQENVVPDFFEKSFPETTTRLERESSSGVRFVVGGSSNGGMSEHEEHLLRAAEKRKVIEDSDSDEDTDVDAVKLQNRVIVLEQDSILKDAQIASLQVQVTNKDQTIEELQSDVKMLMSMVIDLKAKFEKKSGREFADKDDDPMSVEQRERTSEEREATLNGYLETTQKKSKLPQKKQSNKQMLIMKNQDVNHVDENFQAKDPTKTSDRYVMELGKSHYDKVGNKSGITSWRYDHDKKMWLVIRDGGHREYYSKESQFESWTKIDLKNLLRAPYHDSDPNQRGRGWAFLSKLEREVENCWAL</sequence>
<dbReference type="Gene3D" id="3.30.450.50">
    <property type="entry name" value="Longin domain"/>
    <property type="match status" value="1"/>
</dbReference>
<evidence type="ECO:0000256" key="6">
    <source>
        <dbReference type="ARBA" id="ARBA00023136"/>
    </source>
</evidence>
<dbReference type="InterPro" id="IPR051097">
    <property type="entry name" value="Synaptobrevin-like_transport"/>
</dbReference>
<gene>
    <name evidence="15" type="ORF">HannXRQ_Chr04g0121991</name>
    <name evidence="14" type="ORF">HanXRQr2_Chr04g0184631</name>
</gene>
<dbReference type="PANTHER" id="PTHR21136">
    <property type="entry name" value="SNARE PROTEINS"/>
    <property type="match status" value="1"/>
</dbReference>
<feature type="coiled-coil region" evidence="10">
    <location>
        <begin position="656"/>
        <end position="690"/>
    </location>
</feature>
<dbReference type="FunFam" id="3.30.450.50:FF:000009">
    <property type="entry name" value="Vesicle-associated membrane protein 724"/>
    <property type="match status" value="1"/>
</dbReference>
<evidence type="ECO:0000256" key="2">
    <source>
        <dbReference type="ARBA" id="ARBA00022448"/>
    </source>
</evidence>
<evidence type="ECO:0000256" key="8">
    <source>
        <dbReference type="ARBA" id="ARBA00046280"/>
    </source>
</evidence>
<dbReference type="GO" id="GO:0005737">
    <property type="term" value="C:cytoplasm"/>
    <property type="evidence" value="ECO:0007669"/>
    <property type="project" value="UniProtKB-ARBA"/>
</dbReference>
<keyword evidence="2" id="KW-0813">Transport</keyword>
<dbReference type="InParanoid" id="A0A251V1C6"/>